<evidence type="ECO:0000313" key="8">
    <source>
        <dbReference type="Proteomes" id="UP000831290"/>
    </source>
</evidence>
<feature type="transmembrane region" description="Helical" evidence="5">
    <location>
        <begin position="21"/>
        <end position="38"/>
    </location>
</feature>
<dbReference type="PANTHER" id="PTHR37422:SF17">
    <property type="entry name" value="O-ANTIGEN LIGASE"/>
    <property type="match status" value="1"/>
</dbReference>
<keyword evidence="7" id="KW-0436">Ligase</keyword>
<dbReference type="EMBL" id="CP094358">
    <property type="protein sequence ID" value="UOB19432.1"/>
    <property type="molecule type" value="Genomic_DNA"/>
</dbReference>
<feature type="transmembrane region" description="Helical" evidence="5">
    <location>
        <begin position="257"/>
        <end position="278"/>
    </location>
</feature>
<dbReference type="PANTHER" id="PTHR37422">
    <property type="entry name" value="TEICHURONIC ACID BIOSYNTHESIS PROTEIN TUAE"/>
    <property type="match status" value="1"/>
</dbReference>
<comment type="subcellular location">
    <subcellularLocation>
        <location evidence="1">Membrane</location>
        <topology evidence="1">Multi-pass membrane protein</topology>
    </subcellularLocation>
</comment>
<reference evidence="7" key="1">
    <citation type="submission" date="2022-03" db="EMBL/GenBank/DDBJ databases">
        <title>Description of Abyssus ytuae gen. nov., sp. nov., a novel member of the family Flavobacteriaceae isolated from the sediment of Mariana Trench.</title>
        <authorList>
            <person name="Zhang J."/>
            <person name="Xu X."/>
        </authorList>
    </citation>
    <scope>NUCLEOTIDE SEQUENCE</scope>
    <source>
        <strain evidence="7">MT3330</strain>
    </source>
</reference>
<evidence type="ECO:0000256" key="3">
    <source>
        <dbReference type="ARBA" id="ARBA00022989"/>
    </source>
</evidence>
<dbReference type="Proteomes" id="UP000831290">
    <property type="component" value="Chromosome"/>
</dbReference>
<keyword evidence="3 5" id="KW-1133">Transmembrane helix</keyword>
<dbReference type="GO" id="GO:0016020">
    <property type="term" value="C:membrane"/>
    <property type="evidence" value="ECO:0007669"/>
    <property type="project" value="UniProtKB-SubCell"/>
</dbReference>
<sequence length="437" mass="50601">MELIEKISELKEMFYKDENNSYVLNVFWNSLFIAFLLMPLGINMPTPFFIIAVITGIINIFKSKKNFIADNKVLLLFPFYFLLMAISLIYTENIPDGVALLQRSLTLLFFPVIFLFVKEDALTVRKLFDFLLWGLIVSFFINLSLAGYDTFIAVTNDGITNDHSPESFILSLTSAWDYFINTEFSRLINPNYVSIYILLVLSYYLKKDVASKTRLAVVVILFIYLFLSASIASYITLLIVSLLLISDIADKTKKHTTLIIFFLGAIVFLNNPHVLNFYEGPDNTIHEKESTEETSEKLRFLSWDAGWKLMSQSPLLGYGIGDANKELIEKYKELNYTQNYKRRYNAHNQFLQTWLQMGMPGLITLISIFIILAYRMRRSRSEMSVFIILFISLLFESMLVRFNGIVFFSIIVPLLLKKRSILSSKIIRNETVFTDRI</sequence>
<feature type="transmembrane region" description="Helical" evidence="5">
    <location>
        <begin position="44"/>
        <end position="61"/>
    </location>
</feature>
<dbReference type="Pfam" id="PF04932">
    <property type="entry name" value="Wzy_C"/>
    <property type="match status" value="1"/>
</dbReference>
<feature type="transmembrane region" description="Helical" evidence="5">
    <location>
        <begin position="217"/>
        <end position="245"/>
    </location>
</feature>
<evidence type="ECO:0000256" key="2">
    <source>
        <dbReference type="ARBA" id="ARBA00022692"/>
    </source>
</evidence>
<evidence type="ECO:0000313" key="7">
    <source>
        <dbReference type="EMBL" id="UOB19432.1"/>
    </source>
</evidence>
<feature type="domain" description="O-antigen ligase-related" evidence="6">
    <location>
        <begin position="216"/>
        <end position="365"/>
    </location>
</feature>
<protein>
    <submittedName>
        <fullName evidence="7">O-antigen ligase family protein</fullName>
    </submittedName>
</protein>
<evidence type="ECO:0000256" key="1">
    <source>
        <dbReference type="ARBA" id="ARBA00004141"/>
    </source>
</evidence>
<keyword evidence="4 5" id="KW-0472">Membrane</keyword>
<proteinExistence type="predicted"/>
<feature type="transmembrane region" description="Helical" evidence="5">
    <location>
        <begin position="97"/>
        <end position="118"/>
    </location>
</feature>
<name>A0A9E7A1S0_9FLAO</name>
<feature type="transmembrane region" description="Helical" evidence="5">
    <location>
        <begin position="386"/>
        <end position="416"/>
    </location>
</feature>
<dbReference type="AlphaFoldDB" id="A0A9E7A1S0"/>
<keyword evidence="2 5" id="KW-0812">Transmembrane</keyword>
<feature type="transmembrane region" description="Helical" evidence="5">
    <location>
        <begin position="73"/>
        <end position="91"/>
    </location>
</feature>
<evidence type="ECO:0000256" key="5">
    <source>
        <dbReference type="SAM" id="Phobius"/>
    </source>
</evidence>
<dbReference type="GO" id="GO:0016874">
    <property type="term" value="F:ligase activity"/>
    <property type="evidence" value="ECO:0007669"/>
    <property type="project" value="UniProtKB-KW"/>
</dbReference>
<keyword evidence="8" id="KW-1185">Reference proteome</keyword>
<feature type="transmembrane region" description="Helical" evidence="5">
    <location>
        <begin position="130"/>
        <end position="148"/>
    </location>
</feature>
<feature type="transmembrane region" description="Helical" evidence="5">
    <location>
        <begin position="187"/>
        <end position="205"/>
    </location>
</feature>
<gene>
    <name evidence="7" type="ORF">MQE35_09060</name>
</gene>
<accession>A0A9E7A1S0</accession>
<dbReference type="InterPro" id="IPR007016">
    <property type="entry name" value="O-antigen_ligase-rel_domated"/>
</dbReference>
<dbReference type="RefSeq" id="WP_255846048.1">
    <property type="nucleotide sequence ID" value="NZ_CP094358.1"/>
</dbReference>
<dbReference type="InterPro" id="IPR051533">
    <property type="entry name" value="WaaL-like"/>
</dbReference>
<evidence type="ECO:0000259" key="6">
    <source>
        <dbReference type="Pfam" id="PF04932"/>
    </source>
</evidence>
<dbReference type="KEGG" id="fbm:MQE35_09060"/>
<evidence type="ECO:0000256" key="4">
    <source>
        <dbReference type="ARBA" id="ARBA00023136"/>
    </source>
</evidence>
<organism evidence="7 8">
    <name type="scientific">Abyssalbus ytuae</name>
    <dbReference type="NCBI Taxonomy" id="2926907"/>
    <lineage>
        <taxon>Bacteria</taxon>
        <taxon>Pseudomonadati</taxon>
        <taxon>Bacteroidota</taxon>
        <taxon>Flavobacteriia</taxon>
        <taxon>Flavobacteriales</taxon>
        <taxon>Flavobacteriaceae</taxon>
        <taxon>Abyssalbus</taxon>
    </lineage>
</organism>
<feature type="transmembrane region" description="Helical" evidence="5">
    <location>
        <begin position="350"/>
        <end position="374"/>
    </location>
</feature>